<dbReference type="Gene3D" id="1.20.272.10">
    <property type="match status" value="1"/>
</dbReference>
<dbReference type="NCBIfam" id="TIGR01128">
    <property type="entry name" value="holA"/>
    <property type="match status" value="1"/>
</dbReference>
<evidence type="ECO:0000313" key="9">
    <source>
        <dbReference type="EMBL" id="EEV20170.1"/>
    </source>
</evidence>
<dbReference type="SUPFAM" id="SSF48019">
    <property type="entry name" value="post-AAA+ oligomerization domain-like"/>
    <property type="match status" value="1"/>
</dbReference>
<evidence type="ECO:0000259" key="8">
    <source>
        <dbReference type="Pfam" id="PF21694"/>
    </source>
</evidence>
<dbReference type="Gene3D" id="1.10.8.60">
    <property type="match status" value="1"/>
</dbReference>
<dbReference type="InterPro" id="IPR048466">
    <property type="entry name" value="DNA_pol3_delta-like_C"/>
</dbReference>
<organism evidence="9 10">
    <name type="scientific">Treponema vincentii ATCC 35580</name>
    <dbReference type="NCBI Taxonomy" id="596324"/>
    <lineage>
        <taxon>Bacteria</taxon>
        <taxon>Pseudomonadati</taxon>
        <taxon>Spirochaetota</taxon>
        <taxon>Spirochaetia</taxon>
        <taxon>Spirochaetales</taxon>
        <taxon>Treponemataceae</taxon>
        <taxon>Treponema</taxon>
    </lineage>
</organism>
<gene>
    <name evidence="9" type="primary">holA</name>
    <name evidence="9" type="ORF">TREVI0001_2332</name>
</gene>
<feature type="domain" description="DNA polymerase III delta subunit-like C-terminal" evidence="8">
    <location>
        <begin position="192"/>
        <end position="296"/>
    </location>
</feature>
<evidence type="ECO:0000256" key="1">
    <source>
        <dbReference type="ARBA" id="ARBA00012417"/>
    </source>
</evidence>
<dbReference type="STRING" id="596324.TREVI0001_2332"/>
<dbReference type="PANTHER" id="PTHR34388:SF1">
    <property type="entry name" value="DNA POLYMERASE III SUBUNIT DELTA"/>
    <property type="match status" value="1"/>
</dbReference>
<dbReference type="GO" id="GO:0009360">
    <property type="term" value="C:DNA polymerase III complex"/>
    <property type="evidence" value="ECO:0007669"/>
    <property type="project" value="TreeGrafter"/>
</dbReference>
<dbReference type="EMBL" id="ACYH01000040">
    <property type="protein sequence ID" value="EEV20170.1"/>
    <property type="molecule type" value="Genomic_DNA"/>
</dbReference>
<keyword evidence="4" id="KW-0235">DNA replication</keyword>
<dbReference type="eggNOG" id="COG1466">
    <property type="taxonomic scope" value="Bacteria"/>
</dbReference>
<protein>
    <recommendedName>
        <fullName evidence="1">DNA-directed DNA polymerase</fullName>
        <ecNumber evidence="1">2.7.7.7</ecNumber>
    </recommendedName>
</protein>
<accession>C8PQV8</accession>
<comment type="caution">
    <text evidence="9">The sequence shown here is derived from an EMBL/GenBank/DDBJ whole genome shotgun (WGS) entry which is preliminary data.</text>
</comment>
<evidence type="ECO:0000256" key="6">
    <source>
        <dbReference type="ARBA" id="ARBA00034754"/>
    </source>
</evidence>
<evidence type="ECO:0000256" key="4">
    <source>
        <dbReference type="ARBA" id="ARBA00022705"/>
    </source>
</evidence>
<evidence type="ECO:0000256" key="2">
    <source>
        <dbReference type="ARBA" id="ARBA00022679"/>
    </source>
</evidence>
<reference evidence="9 10" key="1">
    <citation type="submission" date="2009-07" db="EMBL/GenBank/DDBJ databases">
        <authorList>
            <person name="Madupu R."/>
            <person name="Sebastian Y."/>
            <person name="Durkin A.S."/>
            <person name="Torralba M."/>
            <person name="Methe B."/>
            <person name="Sutton G.G."/>
            <person name="Strausberg R.L."/>
            <person name="Nelson K.E."/>
        </authorList>
    </citation>
    <scope>NUCLEOTIDE SEQUENCE [LARGE SCALE GENOMIC DNA]</scope>
    <source>
        <strain evidence="9 10">ATCC 35580</strain>
    </source>
</reference>
<keyword evidence="5" id="KW-0239">DNA-directed DNA polymerase</keyword>
<dbReference type="RefSeq" id="WP_006188964.1">
    <property type="nucleotide sequence ID" value="NZ_ACYH01000040.1"/>
</dbReference>
<dbReference type="GO" id="GO:0003677">
    <property type="term" value="F:DNA binding"/>
    <property type="evidence" value="ECO:0007669"/>
    <property type="project" value="InterPro"/>
</dbReference>
<dbReference type="AlphaFoldDB" id="C8PQV8"/>
<dbReference type="InterPro" id="IPR008921">
    <property type="entry name" value="DNA_pol3_clamp-load_cplx_C"/>
</dbReference>
<dbReference type="InterPro" id="IPR027417">
    <property type="entry name" value="P-loop_NTPase"/>
</dbReference>
<keyword evidence="2 9" id="KW-0808">Transferase</keyword>
<dbReference type="GO" id="GO:0006261">
    <property type="term" value="P:DNA-templated DNA replication"/>
    <property type="evidence" value="ECO:0007669"/>
    <property type="project" value="TreeGrafter"/>
</dbReference>
<comment type="catalytic activity">
    <reaction evidence="7">
        <text>DNA(n) + a 2'-deoxyribonucleoside 5'-triphosphate = DNA(n+1) + diphosphate</text>
        <dbReference type="Rhea" id="RHEA:22508"/>
        <dbReference type="Rhea" id="RHEA-COMP:17339"/>
        <dbReference type="Rhea" id="RHEA-COMP:17340"/>
        <dbReference type="ChEBI" id="CHEBI:33019"/>
        <dbReference type="ChEBI" id="CHEBI:61560"/>
        <dbReference type="ChEBI" id="CHEBI:173112"/>
        <dbReference type="EC" id="2.7.7.7"/>
    </reaction>
</comment>
<evidence type="ECO:0000256" key="7">
    <source>
        <dbReference type="ARBA" id="ARBA00049244"/>
    </source>
</evidence>
<evidence type="ECO:0000256" key="5">
    <source>
        <dbReference type="ARBA" id="ARBA00022932"/>
    </source>
</evidence>
<evidence type="ECO:0000256" key="3">
    <source>
        <dbReference type="ARBA" id="ARBA00022695"/>
    </source>
</evidence>
<name>C8PQV8_9SPIR</name>
<dbReference type="Gene3D" id="3.40.50.300">
    <property type="entry name" value="P-loop containing nucleotide triphosphate hydrolases"/>
    <property type="match status" value="1"/>
</dbReference>
<dbReference type="SUPFAM" id="SSF52540">
    <property type="entry name" value="P-loop containing nucleoside triphosphate hydrolases"/>
    <property type="match status" value="1"/>
</dbReference>
<dbReference type="Pfam" id="PF21694">
    <property type="entry name" value="DNA_pol3_delta_C"/>
    <property type="match status" value="1"/>
</dbReference>
<comment type="similarity">
    <text evidence="6">Belongs to the DNA polymerase HolA subunit family.</text>
</comment>
<dbReference type="GO" id="GO:0003887">
    <property type="term" value="F:DNA-directed DNA polymerase activity"/>
    <property type="evidence" value="ECO:0007669"/>
    <property type="project" value="UniProtKB-KW"/>
</dbReference>
<dbReference type="InterPro" id="IPR005790">
    <property type="entry name" value="DNA_polIII_delta"/>
</dbReference>
<dbReference type="PANTHER" id="PTHR34388">
    <property type="entry name" value="DNA POLYMERASE III SUBUNIT DELTA"/>
    <property type="match status" value="1"/>
</dbReference>
<evidence type="ECO:0000313" key="10">
    <source>
        <dbReference type="Proteomes" id="UP000004509"/>
    </source>
</evidence>
<proteinExistence type="inferred from homology"/>
<dbReference type="EC" id="2.7.7.7" evidence="1"/>
<keyword evidence="3 9" id="KW-0548">Nucleotidyltransferase</keyword>
<dbReference type="Proteomes" id="UP000004509">
    <property type="component" value="Unassembled WGS sequence"/>
</dbReference>
<sequence length="327" mass="37235">MAFYRPRIGRAERCARSAAEECGKKYGQLDNHLFYAADTPISVILDAVQNGSLFAEARFAVVRNAEAIKKKEDIHALTQWVEQTPAEDGAFIVLISDEIGIDKKIEALVPKDHKKIFWELFENKKQEWLRRFFAQSKINIEQEAIEVLLELVENNTEALKTACTHISLFFEPGTTLTAETVERLLAHNKEETPFTLFDALSNANLEYALNIRQKLTLSKESSPVQLIAGLTYCFRRLRDWHTLAQTGGLDDFSLKKAGFTSKKAIEQYRRASRQWNEQTVHRIISLLNKTDMQIRAMGQELSGILLDACLYSIICNQGRELAAYSET</sequence>